<sequence>MAGVLVYAMRRARMMNREEERRLSEIERQLCLEDPQLAERFARWPSPRRRWGRPVAISMAILCLLFVLMGIAAGSGALVLCGLVVLSVAVWLFLSTRRTSS</sequence>
<proteinExistence type="predicted"/>
<dbReference type="Proteomes" id="UP001597114">
    <property type="component" value="Unassembled WGS sequence"/>
</dbReference>
<evidence type="ECO:0000313" key="2">
    <source>
        <dbReference type="EMBL" id="MFD1517381.1"/>
    </source>
</evidence>
<dbReference type="Pfam" id="PF11239">
    <property type="entry name" value="DUF3040"/>
    <property type="match status" value="1"/>
</dbReference>
<accession>A0ABW4EP04</accession>
<keyword evidence="3" id="KW-1185">Reference proteome</keyword>
<keyword evidence="1" id="KW-0812">Transmembrane</keyword>
<protein>
    <submittedName>
        <fullName evidence="2">DUF3040 domain-containing protein</fullName>
    </submittedName>
</protein>
<dbReference type="RefSeq" id="WP_344722698.1">
    <property type="nucleotide sequence ID" value="NZ_BAAAUS010000013.1"/>
</dbReference>
<dbReference type="InterPro" id="IPR021401">
    <property type="entry name" value="DUF3040"/>
</dbReference>
<keyword evidence="1" id="KW-0472">Membrane</keyword>
<keyword evidence="1" id="KW-1133">Transmembrane helix</keyword>
<reference evidence="3" key="1">
    <citation type="journal article" date="2019" name="Int. J. Syst. Evol. Microbiol.">
        <title>The Global Catalogue of Microorganisms (GCM) 10K type strain sequencing project: providing services to taxonomists for standard genome sequencing and annotation.</title>
        <authorList>
            <consortium name="The Broad Institute Genomics Platform"/>
            <consortium name="The Broad Institute Genome Sequencing Center for Infectious Disease"/>
            <person name="Wu L."/>
            <person name="Ma J."/>
        </authorList>
    </citation>
    <scope>NUCLEOTIDE SEQUENCE [LARGE SCALE GENOMIC DNA]</scope>
    <source>
        <strain evidence="3">CCM 7043</strain>
    </source>
</reference>
<name>A0ABW4EP04_9PSEU</name>
<organism evidence="2 3">
    <name type="scientific">Pseudonocardia yunnanensis</name>
    <dbReference type="NCBI Taxonomy" id="58107"/>
    <lineage>
        <taxon>Bacteria</taxon>
        <taxon>Bacillati</taxon>
        <taxon>Actinomycetota</taxon>
        <taxon>Actinomycetes</taxon>
        <taxon>Pseudonocardiales</taxon>
        <taxon>Pseudonocardiaceae</taxon>
        <taxon>Pseudonocardia</taxon>
    </lineage>
</organism>
<dbReference type="EMBL" id="JBHUCO010000008">
    <property type="protein sequence ID" value="MFD1517381.1"/>
    <property type="molecule type" value="Genomic_DNA"/>
</dbReference>
<feature type="transmembrane region" description="Helical" evidence="1">
    <location>
        <begin position="77"/>
        <end position="94"/>
    </location>
</feature>
<comment type="caution">
    <text evidence="2">The sequence shown here is derived from an EMBL/GenBank/DDBJ whole genome shotgun (WGS) entry which is preliminary data.</text>
</comment>
<feature type="transmembrane region" description="Helical" evidence="1">
    <location>
        <begin position="51"/>
        <end position="71"/>
    </location>
</feature>
<evidence type="ECO:0000256" key="1">
    <source>
        <dbReference type="SAM" id="Phobius"/>
    </source>
</evidence>
<gene>
    <name evidence="2" type="ORF">ACFSJD_07785</name>
</gene>
<evidence type="ECO:0000313" key="3">
    <source>
        <dbReference type="Proteomes" id="UP001597114"/>
    </source>
</evidence>